<dbReference type="Proteomes" id="UP001153332">
    <property type="component" value="Unassembled WGS sequence"/>
</dbReference>
<dbReference type="EMBL" id="JAPUUL010000069">
    <property type="protein sequence ID" value="KAJ8132911.1"/>
    <property type="molecule type" value="Genomic_DNA"/>
</dbReference>
<comment type="caution">
    <text evidence="1">The sequence shown here is derived from an EMBL/GenBank/DDBJ whole genome shotgun (WGS) entry which is preliminary data.</text>
</comment>
<reference evidence="1" key="1">
    <citation type="submission" date="2022-12" db="EMBL/GenBank/DDBJ databases">
        <title>Genome Sequence of Lasiodiplodia mahajangana.</title>
        <authorList>
            <person name="Buettner E."/>
        </authorList>
    </citation>
    <scope>NUCLEOTIDE SEQUENCE</scope>
    <source>
        <strain evidence="1">VT137</strain>
    </source>
</reference>
<protein>
    <submittedName>
        <fullName evidence="1">Uncharacterized protein</fullName>
    </submittedName>
</protein>
<organism evidence="1 2">
    <name type="scientific">Lasiodiplodia mahajangana</name>
    <dbReference type="NCBI Taxonomy" id="1108764"/>
    <lineage>
        <taxon>Eukaryota</taxon>
        <taxon>Fungi</taxon>
        <taxon>Dikarya</taxon>
        <taxon>Ascomycota</taxon>
        <taxon>Pezizomycotina</taxon>
        <taxon>Dothideomycetes</taxon>
        <taxon>Dothideomycetes incertae sedis</taxon>
        <taxon>Botryosphaeriales</taxon>
        <taxon>Botryosphaeriaceae</taxon>
        <taxon>Lasiodiplodia</taxon>
    </lineage>
</organism>
<proteinExistence type="predicted"/>
<evidence type="ECO:0000313" key="1">
    <source>
        <dbReference type="EMBL" id="KAJ8132911.1"/>
    </source>
</evidence>
<accession>A0ACC2JZN5</accession>
<sequence>MHVPTQGSHLVIPFGRLATNKLYTDPDDPTEAVHCSKWTGYEVYLDLQLNIWLVWNPKSLINPRLNNINYHGDWYPARCDLFEPYNPPIREPFDFEDTIDIAPFLSARVKLNGNFTKENLTFENFSRWVNATKQTENEVEFSWIDRTSGHEMVCRSPPFERDVPLETSLQHQAADPALGFSKSSGLPFGPFQYWWEGTLARMEPQHQRAYCVDDGYWTSHEEKGGEIET</sequence>
<gene>
    <name evidence="1" type="ORF">O1611_g721</name>
</gene>
<evidence type="ECO:0000313" key="2">
    <source>
        <dbReference type="Proteomes" id="UP001153332"/>
    </source>
</evidence>
<name>A0ACC2JZN5_9PEZI</name>
<keyword evidence="2" id="KW-1185">Reference proteome</keyword>